<feature type="transmembrane region" description="Helical" evidence="13">
    <location>
        <begin position="754"/>
        <end position="773"/>
    </location>
</feature>
<dbReference type="InterPro" id="IPR039284">
    <property type="entry name" value="CCDC159/163"/>
</dbReference>
<evidence type="ECO:0000256" key="3">
    <source>
        <dbReference type="ARBA" id="ARBA00022553"/>
    </source>
</evidence>
<feature type="region of interest" description="Disordered" evidence="12">
    <location>
        <begin position="864"/>
        <end position="888"/>
    </location>
</feature>
<keyword evidence="7" id="KW-0325">Glycoprotein</keyword>
<accession>A0A4U1EWT0</accession>
<dbReference type="SMART" id="SM00014">
    <property type="entry name" value="acidPPc"/>
    <property type="match status" value="1"/>
</dbReference>
<evidence type="ECO:0000256" key="5">
    <source>
        <dbReference type="ARBA" id="ARBA00022989"/>
    </source>
</evidence>
<evidence type="ECO:0000256" key="7">
    <source>
        <dbReference type="ARBA" id="ARBA00023180"/>
    </source>
</evidence>
<feature type="region of interest" description="Disordered" evidence="12">
    <location>
        <begin position="341"/>
        <end position="381"/>
    </location>
</feature>
<dbReference type="InterPro" id="IPR000326">
    <property type="entry name" value="PAP2/HPO"/>
</dbReference>
<dbReference type="PANTHER" id="PTHR34533">
    <property type="entry name" value="TRANSMEMBRANE PROTEIN CCDC163"/>
    <property type="match status" value="1"/>
</dbReference>
<dbReference type="SUPFAM" id="SSF48317">
    <property type="entry name" value="Acid phosphatase/Vanadium-dependent haloperoxidase"/>
    <property type="match status" value="1"/>
</dbReference>
<feature type="region of interest" description="Disordered" evidence="12">
    <location>
        <begin position="152"/>
        <end position="191"/>
    </location>
</feature>
<feature type="transmembrane region" description="Helical" evidence="13">
    <location>
        <begin position="811"/>
        <end position="833"/>
    </location>
</feature>
<keyword evidence="5 13" id="KW-1133">Transmembrane helix</keyword>
<feature type="region of interest" description="Disordered" evidence="12">
    <location>
        <begin position="901"/>
        <end position="960"/>
    </location>
</feature>
<evidence type="ECO:0000256" key="2">
    <source>
        <dbReference type="ARBA" id="ARBA00008816"/>
    </source>
</evidence>
<keyword evidence="4 13" id="KW-0812">Transmembrane</keyword>
<feature type="compositionally biased region" description="Polar residues" evidence="12">
    <location>
        <begin position="161"/>
        <end position="173"/>
    </location>
</feature>
<dbReference type="CDD" id="cd03384">
    <property type="entry name" value="PAP2_wunen"/>
    <property type="match status" value="1"/>
</dbReference>
<sequence>MPATPLSVTVPLGSARFNRMVSPRDQISASQLGTGFAVPDGRAGAGATLFWPAYPWTLTTPCLAIAHLRSPSNVCLPANEKCDKCCGSLSGCPGAGEQEGLECSGLALRKPSPHTPLSGPSSEKTLEYTFHWSRTPEPETLQLAAPENTVTIGTWRPGRNSGLQSHGSLPNSDSQKHCNDQDPPKRHHSNTKKFLWEELELVRDEVTFIYQKLQAQEEEITENLVNIQKMQKTQVKCCKVLTKMKQHGYETSNWPETEELPPGGSGSWRDDLQKELGDIWSAVHLLQNSFGGLAIYSGGCPRAASLRGSHNIKGTGPIFKGHSRVTFRVCARIAPVPPAGYRGHRCLSPPRPSWNSDSDSDQDPSQPPLSKSCSFPPGVDTPLPQPTLPLLACPGIPKSAVHLLQNSFDGLAISSGRHPRAPSLRAPTRVFPPNLQPLFPPESILKRPAPKSNRGPAPDHANEPPRGPASRVMQIMLPVAPPLSPPRSLRCAARRGPAGRRRLHLCVRSLAGRLSVSPAAPGPSRWIRGSGGSSLDPSKPRLAFTMAGGRPQLKRSFSIIPCFVFVESVLLGIVVLLAYRLEFTDTFPVHTQGFFCYDSTYAKPYPGPEAASRAPPALIYALVTAGPTLTILLGELARAFFPAPPSAIPVIGERTIVSGACCRFSPPLRRLVRFLGVYSFGLFTTTIFANAGQVVTGNPTPHFLSVCRPNYTALGCPPPSPDRPGPNRFVTDQGACAGSPSLVAAARRAFPCKDAALCAYAVAYTAMYLTLVFRVKGSRLVKPSLCLALLCPAFLVGVVRVAEYRNHWSDVLAGFLTGAAIATFLVTCVVHNFQSRPPSGRRLSPWEDLGQTPTMDSRLEKLSVAQEPEACRPHSTPARLTPSKPQNCAHRGHLIPSCVSSRAPAMCSSPRVPRPRLRSEPTPLPLPLPLPAPTPSQGPSPSSPGPGGPGGGGGRGRKLLLPTPLLRDLYTLSGLYPSPFHRDNFSPYLFASRDHLLIRESNWRVGGRLPHGRVFGVPLPLSAPPSYAVSHPVPPNSQLMQGLPHFRGFGVQGHPKLFCYLLGLWGRRFFFLEPPPVLHTAPHASASYRCAIIGA</sequence>
<dbReference type="InterPro" id="IPR036938">
    <property type="entry name" value="PAP2/HPO_sf"/>
</dbReference>
<evidence type="ECO:0000313" key="15">
    <source>
        <dbReference type="EMBL" id="TKC41198.1"/>
    </source>
</evidence>
<reference evidence="16" key="1">
    <citation type="journal article" date="2019" name="IScience">
        <title>Narwhal Genome Reveals Long-Term Low Genetic Diversity despite Current Large Abundance Size.</title>
        <authorList>
            <person name="Westbury M.V."/>
            <person name="Petersen B."/>
            <person name="Garde E."/>
            <person name="Heide-Jorgensen M.P."/>
            <person name="Lorenzen E.D."/>
        </authorList>
    </citation>
    <scope>NUCLEOTIDE SEQUENCE [LARGE SCALE GENOMIC DNA]</scope>
</reference>
<evidence type="ECO:0000256" key="6">
    <source>
        <dbReference type="ARBA" id="ARBA00023136"/>
    </source>
</evidence>
<feature type="transmembrane region" description="Helical" evidence="13">
    <location>
        <begin position="557"/>
        <end position="579"/>
    </location>
</feature>
<dbReference type="Pfam" id="PF01569">
    <property type="entry name" value="PAP2"/>
    <property type="match status" value="1"/>
</dbReference>
<comment type="subcellular location">
    <subcellularLocation>
        <location evidence="1">Membrane</location>
        <topology evidence="1">Multi-pass membrane protein</topology>
    </subcellularLocation>
</comment>
<keyword evidence="6 13" id="KW-0472">Membrane</keyword>
<dbReference type="Gene3D" id="1.20.144.10">
    <property type="entry name" value="Phosphatidic acid phosphatase type 2/haloperoxidase"/>
    <property type="match status" value="1"/>
</dbReference>
<dbReference type="GO" id="GO:0016020">
    <property type="term" value="C:membrane"/>
    <property type="evidence" value="ECO:0007669"/>
    <property type="project" value="UniProtKB-SubCell"/>
</dbReference>
<evidence type="ECO:0000313" key="16">
    <source>
        <dbReference type="Proteomes" id="UP000308365"/>
    </source>
</evidence>
<evidence type="ECO:0000256" key="10">
    <source>
        <dbReference type="ARBA" id="ARBA00081262"/>
    </source>
</evidence>
<evidence type="ECO:0000256" key="11">
    <source>
        <dbReference type="ARBA" id="ARBA00082653"/>
    </source>
</evidence>
<feature type="domain" description="Phosphatidic acid phosphatase type 2/haloperoxidase" evidence="14">
    <location>
        <begin position="675"/>
        <end position="826"/>
    </location>
</feature>
<protein>
    <recommendedName>
        <fullName evidence="8">Phospholipid phosphatase-related protein type 2</fullName>
    </recommendedName>
    <alternativeName>
        <fullName evidence="9">Inactive phospholipid phosphatase PLPPR2</fullName>
    </alternativeName>
    <alternativeName>
        <fullName evidence="10">Lipid phosphate phosphatase-related protein type 2</fullName>
    </alternativeName>
    <alternativeName>
        <fullName evidence="11">Plasticity-related gene 4 protein</fullName>
    </alternativeName>
</protein>
<dbReference type="EMBL" id="RWIC01000667">
    <property type="protein sequence ID" value="TKC41198.1"/>
    <property type="molecule type" value="Genomic_DNA"/>
</dbReference>
<evidence type="ECO:0000259" key="14">
    <source>
        <dbReference type="SMART" id="SM00014"/>
    </source>
</evidence>
<dbReference type="Proteomes" id="UP000308365">
    <property type="component" value="Unassembled WGS sequence"/>
</dbReference>
<evidence type="ECO:0000256" key="13">
    <source>
        <dbReference type="SAM" id="Phobius"/>
    </source>
</evidence>
<gene>
    <name evidence="15" type="ORF">EI555_010526</name>
</gene>
<evidence type="ECO:0000256" key="12">
    <source>
        <dbReference type="SAM" id="MobiDB-lite"/>
    </source>
</evidence>
<evidence type="ECO:0000256" key="8">
    <source>
        <dbReference type="ARBA" id="ARBA00069375"/>
    </source>
</evidence>
<name>A0A4U1EWT0_MONMO</name>
<dbReference type="PANTHER" id="PTHR34533:SF1">
    <property type="entry name" value="COILED-COIL DOMAIN-CONTAINING PROTEIN 159"/>
    <property type="match status" value="1"/>
</dbReference>
<comment type="similarity">
    <text evidence="2">Belongs to the PA-phosphatase related phosphoesterase family.</text>
</comment>
<feature type="compositionally biased region" description="Basic and acidic residues" evidence="12">
    <location>
        <begin position="174"/>
        <end position="184"/>
    </location>
</feature>
<evidence type="ECO:0000256" key="4">
    <source>
        <dbReference type="ARBA" id="ARBA00022692"/>
    </source>
</evidence>
<organism evidence="15 16">
    <name type="scientific">Monodon monoceros</name>
    <name type="common">Narwhal</name>
    <name type="synonym">Ceratodon monodon</name>
    <dbReference type="NCBI Taxonomy" id="40151"/>
    <lineage>
        <taxon>Eukaryota</taxon>
        <taxon>Metazoa</taxon>
        <taxon>Chordata</taxon>
        <taxon>Craniata</taxon>
        <taxon>Vertebrata</taxon>
        <taxon>Euteleostomi</taxon>
        <taxon>Mammalia</taxon>
        <taxon>Eutheria</taxon>
        <taxon>Laurasiatheria</taxon>
        <taxon>Artiodactyla</taxon>
        <taxon>Whippomorpha</taxon>
        <taxon>Cetacea</taxon>
        <taxon>Odontoceti</taxon>
        <taxon>Monodontidae</taxon>
        <taxon>Monodon</taxon>
    </lineage>
</organism>
<feature type="region of interest" description="Disordered" evidence="12">
    <location>
        <begin position="417"/>
        <end position="469"/>
    </location>
</feature>
<dbReference type="AlphaFoldDB" id="A0A4U1EWT0"/>
<evidence type="ECO:0000256" key="9">
    <source>
        <dbReference type="ARBA" id="ARBA00079139"/>
    </source>
</evidence>
<comment type="caution">
    <text evidence="15">The sequence shown here is derived from an EMBL/GenBank/DDBJ whole genome shotgun (WGS) entry which is preliminary data.</text>
</comment>
<feature type="compositionally biased region" description="Pro residues" evidence="12">
    <location>
        <begin position="922"/>
        <end position="947"/>
    </location>
</feature>
<feature type="transmembrane region" description="Helical" evidence="13">
    <location>
        <begin position="671"/>
        <end position="691"/>
    </location>
</feature>
<proteinExistence type="inferred from homology"/>
<evidence type="ECO:0000256" key="1">
    <source>
        <dbReference type="ARBA" id="ARBA00004141"/>
    </source>
</evidence>
<keyword evidence="3" id="KW-0597">Phosphoprotein</keyword>
<feature type="transmembrane region" description="Helical" evidence="13">
    <location>
        <begin position="780"/>
        <end position="799"/>
    </location>
</feature>
<feature type="non-terminal residue" evidence="15">
    <location>
        <position position="1095"/>
    </location>
</feature>
<dbReference type="FunFam" id="1.20.144.10:FF:000006">
    <property type="entry name" value="Phospholipid phosphatase-related protein type 2 isoform X1"/>
    <property type="match status" value="1"/>
</dbReference>